<dbReference type="PANTHER" id="PTHR42791">
    <property type="entry name" value="GNAT FAMILY ACETYLTRANSFERASE"/>
    <property type="match status" value="1"/>
</dbReference>
<gene>
    <name evidence="2" type="ORF">ColSpa_01200</name>
</gene>
<dbReference type="EMBL" id="BQXU01000002">
    <property type="protein sequence ID" value="GKT41019.1"/>
    <property type="molecule type" value="Genomic_DNA"/>
</dbReference>
<dbReference type="RefSeq" id="XP_049123369.1">
    <property type="nucleotide sequence ID" value="XM_049267412.1"/>
</dbReference>
<feature type="domain" description="N-acetyltransferase" evidence="1">
    <location>
        <begin position="3"/>
        <end position="212"/>
    </location>
</feature>
<dbReference type="PROSITE" id="PS51186">
    <property type="entry name" value="GNAT"/>
    <property type="match status" value="1"/>
</dbReference>
<organism evidence="2 3">
    <name type="scientific">Colletotrichum spaethianum</name>
    <dbReference type="NCBI Taxonomy" id="700344"/>
    <lineage>
        <taxon>Eukaryota</taxon>
        <taxon>Fungi</taxon>
        <taxon>Dikarya</taxon>
        <taxon>Ascomycota</taxon>
        <taxon>Pezizomycotina</taxon>
        <taxon>Sordariomycetes</taxon>
        <taxon>Hypocreomycetidae</taxon>
        <taxon>Glomerellales</taxon>
        <taxon>Glomerellaceae</taxon>
        <taxon>Colletotrichum</taxon>
        <taxon>Colletotrichum spaethianum species complex</taxon>
    </lineage>
</organism>
<protein>
    <recommendedName>
        <fullName evidence="1">N-acetyltransferase domain-containing protein</fullName>
    </recommendedName>
</protein>
<dbReference type="InterPro" id="IPR052523">
    <property type="entry name" value="Trichothecene_AcTrans"/>
</dbReference>
<dbReference type="Proteomes" id="UP001055115">
    <property type="component" value="Unassembled WGS sequence"/>
</dbReference>
<evidence type="ECO:0000259" key="1">
    <source>
        <dbReference type="PROSITE" id="PS51186"/>
    </source>
</evidence>
<dbReference type="Pfam" id="PF00583">
    <property type="entry name" value="Acetyltransf_1"/>
    <property type="match status" value="1"/>
</dbReference>
<name>A0AA37L5K0_9PEZI</name>
<evidence type="ECO:0000313" key="3">
    <source>
        <dbReference type="Proteomes" id="UP001055115"/>
    </source>
</evidence>
<dbReference type="GeneID" id="73322002"/>
<dbReference type="Gene3D" id="3.40.630.30">
    <property type="match status" value="1"/>
</dbReference>
<dbReference type="GO" id="GO:0016747">
    <property type="term" value="F:acyltransferase activity, transferring groups other than amino-acyl groups"/>
    <property type="evidence" value="ECO:0007669"/>
    <property type="project" value="InterPro"/>
</dbReference>
<accession>A0AA37L5K0</accession>
<dbReference type="InterPro" id="IPR016181">
    <property type="entry name" value="Acyl_CoA_acyltransferase"/>
</dbReference>
<proteinExistence type="predicted"/>
<keyword evidence="3" id="KW-1185">Reference proteome</keyword>
<comment type="caution">
    <text evidence="2">The sequence shown here is derived from an EMBL/GenBank/DDBJ whole genome shotgun (WGS) entry which is preliminary data.</text>
</comment>
<sequence>MPLNLRSATPADGPALAAIYLSAFHDNPVATTCFPQSSQACREFLATSFEEEMSEPRSQWLVITDPDFKDDPDLPIACAKWVCPAKDGEENVQSPPPIDAWPKEGNPEFANDFFGSIGRKHAEIMGDVRHYYLELIICRREHQGKGAASPLLKWGCDIADEEGILAFLEAMPKAKAIYEKYGFQTVDRLEFTAPNGASVGQIFMLRKGKAAEEYKKVLARLGVLK</sequence>
<dbReference type="SUPFAM" id="SSF55729">
    <property type="entry name" value="Acyl-CoA N-acyltransferases (Nat)"/>
    <property type="match status" value="1"/>
</dbReference>
<dbReference type="AlphaFoldDB" id="A0AA37L5K0"/>
<evidence type="ECO:0000313" key="2">
    <source>
        <dbReference type="EMBL" id="GKT41019.1"/>
    </source>
</evidence>
<dbReference type="PANTHER" id="PTHR42791:SF2">
    <property type="entry name" value="N-ACETYLTRANSFERASE DOMAIN-CONTAINING PROTEIN"/>
    <property type="match status" value="1"/>
</dbReference>
<reference evidence="2 3" key="1">
    <citation type="submission" date="2022-03" db="EMBL/GenBank/DDBJ databases">
        <title>Genome data of Colletotrichum spp.</title>
        <authorList>
            <person name="Utami Y.D."/>
            <person name="Hiruma K."/>
        </authorList>
    </citation>
    <scope>NUCLEOTIDE SEQUENCE [LARGE SCALE GENOMIC DNA]</scope>
    <source>
        <strain evidence="2 3">MAFF 239500</strain>
    </source>
</reference>
<dbReference type="InterPro" id="IPR000182">
    <property type="entry name" value="GNAT_dom"/>
</dbReference>